<sequence length="158" mass="19101">MKQKRFEKIQRTIEEKFIKNLELLDISSKERFLETFPNLWKRKRRFKEHVNERVQKKHIPKENADLFYAKKIIEVLVFHDKVIVERSHGKFQSSYAVKNNWIVVISEKGKIETAFKLDIPLKSWLETHIFKGVEVKENVYSETIKKATKELWGRIRLF</sequence>
<name>A0A285N2Q3_9AQUI</name>
<evidence type="ECO:0000313" key="2">
    <source>
        <dbReference type="Proteomes" id="UP000219036"/>
    </source>
</evidence>
<keyword evidence="2" id="KW-1185">Reference proteome</keyword>
<accession>A0A285N2Q3</accession>
<reference evidence="2" key="1">
    <citation type="submission" date="2017-09" db="EMBL/GenBank/DDBJ databases">
        <authorList>
            <person name="Varghese N."/>
            <person name="Submissions S."/>
        </authorList>
    </citation>
    <scope>NUCLEOTIDE SEQUENCE [LARGE SCALE GENOMIC DNA]</scope>
    <source>
        <strain evidence="2">DSM 15103</strain>
    </source>
</reference>
<organism evidence="1 2">
    <name type="scientific">Persephonella hydrogeniphila</name>
    <dbReference type="NCBI Taxonomy" id="198703"/>
    <lineage>
        <taxon>Bacteria</taxon>
        <taxon>Pseudomonadati</taxon>
        <taxon>Aquificota</taxon>
        <taxon>Aquificia</taxon>
        <taxon>Aquificales</taxon>
        <taxon>Hydrogenothermaceae</taxon>
        <taxon>Persephonella</taxon>
    </lineage>
</organism>
<evidence type="ECO:0000313" key="1">
    <source>
        <dbReference type="EMBL" id="SNZ03077.1"/>
    </source>
</evidence>
<dbReference type="Proteomes" id="UP000219036">
    <property type="component" value="Unassembled WGS sequence"/>
</dbReference>
<dbReference type="RefSeq" id="WP_096999484.1">
    <property type="nucleotide sequence ID" value="NZ_OBEI01000001.1"/>
</dbReference>
<dbReference type="AlphaFoldDB" id="A0A285N2Q3"/>
<dbReference type="EMBL" id="OBEI01000001">
    <property type="protein sequence ID" value="SNZ03077.1"/>
    <property type="molecule type" value="Genomic_DNA"/>
</dbReference>
<protein>
    <submittedName>
        <fullName evidence="1">Uncharacterized protein</fullName>
    </submittedName>
</protein>
<gene>
    <name evidence="1" type="ORF">SAMN06265182_0285</name>
</gene>
<proteinExistence type="predicted"/>
<dbReference type="OrthoDB" id="13727at2"/>